<evidence type="ECO:0000313" key="4">
    <source>
        <dbReference type="Proteomes" id="UP000692954"/>
    </source>
</evidence>
<dbReference type="OrthoDB" id="93876at2759"/>
<dbReference type="SMART" id="SM00320">
    <property type="entry name" value="WD40"/>
    <property type="match status" value="5"/>
</dbReference>
<dbReference type="Proteomes" id="UP000692954">
    <property type="component" value="Unassembled WGS sequence"/>
</dbReference>
<evidence type="ECO:0000313" key="3">
    <source>
        <dbReference type="EMBL" id="CAD8054648.1"/>
    </source>
</evidence>
<dbReference type="PANTHER" id="PTHR46189:SF1">
    <property type="entry name" value="LD41958P"/>
    <property type="match status" value="1"/>
</dbReference>
<dbReference type="EMBL" id="CAJJDN010000008">
    <property type="protein sequence ID" value="CAD8054648.1"/>
    <property type="molecule type" value="Genomic_DNA"/>
</dbReference>
<keyword evidence="4" id="KW-1185">Reference proteome</keyword>
<dbReference type="Pfam" id="PF12894">
    <property type="entry name" value="ANAPC4_WD40"/>
    <property type="match status" value="1"/>
</dbReference>
<dbReference type="PROSITE" id="PS50082">
    <property type="entry name" value="WD_REPEATS_2"/>
    <property type="match status" value="1"/>
</dbReference>
<dbReference type="PROSITE" id="PS50195">
    <property type="entry name" value="PX"/>
    <property type="match status" value="1"/>
</dbReference>
<dbReference type="CDD" id="cd06093">
    <property type="entry name" value="PX_domain"/>
    <property type="match status" value="1"/>
</dbReference>
<reference evidence="3" key="1">
    <citation type="submission" date="2021-01" db="EMBL/GenBank/DDBJ databases">
        <authorList>
            <consortium name="Genoscope - CEA"/>
            <person name="William W."/>
        </authorList>
    </citation>
    <scope>NUCLEOTIDE SEQUENCE</scope>
</reference>
<dbReference type="PANTHER" id="PTHR46189">
    <property type="entry name" value="LD41958P"/>
    <property type="match status" value="1"/>
</dbReference>
<feature type="domain" description="PX" evidence="2">
    <location>
        <begin position="1"/>
        <end position="116"/>
    </location>
</feature>
<feature type="repeat" description="WD" evidence="1">
    <location>
        <begin position="392"/>
        <end position="422"/>
    </location>
</feature>
<dbReference type="SMART" id="SM00312">
    <property type="entry name" value="PX"/>
    <property type="match status" value="1"/>
</dbReference>
<evidence type="ECO:0000256" key="1">
    <source>
        <dbReference type="PROSITE-ProRule" id="PRU00221"/>
    </source>
</evidence>
<protein>
    <recommendedName>
        <fullName evidence="2">PX domain-containing protein</fullName>
    </recommendedName>
</protein>
<name>A0A8S1KHS3_9CILI</name>
<accession>A0A8S1KHS3</accession>
<keyword evidence="1" id="KW-0853">WD repeat</keyword>
<dbReference type="InterPro" id="IPR001683">
    <property type="entry name" value="PX_dom"/>
</dbReference>
<dbReference type="InterPro" id="IPR042234">
    <property type="entry name" value="WDFY1/WDFY2"/>
</dbReference>
<comment type="caution">
    <text evidence="3">The sequence shown here is derived from an EMBL/GenBank/DDBJ whole genome shotgun (WGS) entry which is preliminary data.</text>
</comment>
<organism evidence="3 4">
    <name type="scientific">Paramecium sonneborni</name>
    <dbReference type="NCBI Taxonomy" id="65129"/>
    <lineage>
        <taxon>Eukaryota</taxon>
        <taxon>Sar</taxon>
        <taxon>Alveolata</taxon>
        <taxon>Ciliophora</taxon>
        <taxon>Intramacronucleata</taxon>
        <taxon>Oligohymenophorea</taxon>
        <taxon>Peniculida</taxon>
        <taxon>Parameciidae</taxon>
        <taxon>Paramecium</taxon>
    </lineage>
</organism>
<dbReference type="AlphaFoldDB" id="A0A8S1KHS3"/>
<dbReference type="GO" id="GO:0005769">
    <property type="term" value="C:early endosome"/>
    <property type="evidence" value="ECO:0007669"/>
    <property type="project" value="TreeGrafter"/>
</dbReference>
<dbReference type="Pfam" id="PF00787">
    <property type="entry name" value="PX"/>
    <property type="match status" value="1"/>
</dbReference>
<gene>
    <name evidence="3" type="ORF">PSON_ATCC_30995.1.T0080401</name>
</gene>
<dbReference type="InterPro" id="IPR001680">
    <property type="entry name" value="WD40_rpt"/>
</dbReference>
<sequence length="452" mass="52761">MLLNYKISIPSFSISEEDGRTTHYQIKIQNETKEWIVQKRYSEFKKLKDSLTQYFGDILPELPKKKYITFLIGKSDQELDQRRQELEKFLHVLSRDEKIINSGQFQSFINLTQSKVSVTILQNFKFGIRDFYYSEDLLIILNAETNALSRIDAYIQNIIDDQAIVPVGSIECWEHSQKSWTKKYNSQAICLYFHNQSLLIGLDNGMINYITILPGKINTSYEIEQHEGRVMGVHLFNQFIYSVSKDQNYRVVNFQTGKLEVDYHHNFELTCLKFNEIRNCAFIGDRNGQIMIFQNSIKLVTLDFNDQFVRDLTIDPIKNYLIGICFYTGSTIVYDIGGIGQEKNTRKITQFKNKDKSRCVCWSSSRGEVYIGNSDGTITIWSAKDCSPIKEYKVHQNEITKMIWNEEASILMTSSKDKTIKIICLPKKWEGDIIIEKKKKSLDDIEQWNQIN</sequence>
<dbReference type="InterPro" id="IPR024977">
    <property type="entry name" value="Apc4-like_WD40_dom"/>
</dbReference>
<dbReference type="GO" id="GO:0035091">
    <property type="term" value="F:phosphatidylinositol binding"/>
    <property type="evidence" value="ECO:0007669"/>
    <property type="project" value="InterPro"/>
</dbReference>
<evidence type="ECO:0000259" key="2">
    <source>
        <dbReference type="PROSITE" id="PS50195"/>
    </source>
</evidence>
<proteinExistence type="predicted"/>